<dbReference type="AlphaFoldDB" id="A0A433ZYV5"/>
<evidence type="ECO:0008006" key="3">
    <source>
        <dbReference type="Google" id="ProtNLM"/>
    </source>
</evidence>
<dbReference type="InterPro" id="IPR004929">
    <property type="entry name" value="I-spanin"/>
</dbReference>
<dbReference type="EMBL" id="NRQY01000001">
    <property type="protein sequence ID" value="RUT67207.1"/>
    <property type="molecule type" value="Genomic_DNA"/>
</dbReference>
<protein>
    <recommendedName>
        <fullName evidence="3">Lysis protein</fullName>
    </recommendedName>
</protein>
<sequence>MTAGKTAGRPKDRKTAVTVRYCAGNRKPRLRAGVWTMNKSGFSTYAIVGLLLLTVGGRWHYDRKIAVLTTTHQTTLNALTLAAKQQSDAAAERMRTAQRKAAELDARHTGKLKDALEENNHLRDAVRDGARRLRLTGADLATCELSAGRNTGGGSVGDGTEIRLTEKAERTVFDIRAGIISDQAKLDYLQSRVRELEKQCRVSP</sequence>
<dbReference type="Pfam" id="PF03245">
    <property type="entry name" value="Phage_lysis"/>
    <property type="match status" value="1"/>
</dbReference>
<dbReference type="OrthoDB" id="6425055at2"/>
<evidence type="ECO:0000313" key="2">
    <source>
        <dbReference type="Proteomes" id="UP000286908"/>
    </source>
</evidence>
<comment type="caution">
    <text evidence="1">The sequence shown here is derived from an EMBL/GenBank/DDBJ whole genome shotgun (WGS) entry which is preliminary data.</text>
</comment>
<name>A0A433ZYV5_MORMO</name>
<dbReference type="Proteomes" id="UP000286908">
    <property type="component" value="Unassembled WGS sequence"/>
</dbReference>
<dbReference type="GO" id="GO:0044659">
    <property type="term" value="P:viral release from host cell by cytolysis"/>
    <property type="evidence" value="ECO:0007669"/>
    <property type="project" value="InterPro"/>
</dbReference>
<evidence type="ECO:0000313" key="1">
    <source>
        <dbReference type="EMBL" id="RUT67207.1"/>
    </source>
</evidence>
<gene>
    <name evidence="1" type="ORF">CKG00_13180</name>
</gene>
<accession>A0A433ZYV5</accession>
<reference evidence="1 2" key="1">
    <citation type="submission" date="2017-08" db="EMBL/GenBank/DDBJ databases">
        <title>Draft genome sequence of pheromone producing symbiont Morganella morganii, of the female New Zealand grass grub Costelytra giveni.</title>
        <authorList>
            <person name="Laugraud A."/>
            <person name="Young S.D."/>
            <person name="Hurst M.H."/>
        </authorList>
    </citation>
    <scope>NUCLEOTIDE SEQUENCE [LARGE SCALE GENOMIC DNA]</scope>
    <source>
        <strain evidence="1 2">MMsCG</strain>
    </source>
</reference>
<proteinExistence type="predicted"/>
<organism evidence="1 2">
    <name type="scientific">Morganella morganii</name>
    <name type="common">Proteus morganii</name>
    <dbReference type="NCBI Taxonomy" id="582"/>
    <lineage>
        <taxon>Bacteria</taxon>
        <taxon>Pseudomonadati</taxon>
        <taxon>Pseudomonadota</taxon>
        <taxon>Gammaproteobacteria</taxon>
        <taxon>Enterobacterales</taxon>
        <taxon>Morganellaceae</taxon>
        <taxon>Morganella</taxon>
    </lineage>
</organism>